<keyword evidence="3" id="KW-1134">Transmembrane beta strand</keyword>
<evidence type="ECO:0000256" key="5">
    <source>
        <dbReference type="ARBA" id="ARBA00023136"/>
    </source>
</evidence>
<dbReference type="GO" id="GO:0009279">
    <property type="term" value="C:cell outer membrane"/>
    <property type="evidence" value="ECO:0007669"/>
    <property type="project" value="UniProtKB-SubCell"/>
</dbReference>
<gene>
    <name evidence="9" type="ORF">EKN06_11580</name>
</gene>
<dbReference type="AlphaFoldDB" id="A0A437GVR1"/>
<keyword evidence="4" id="KW-0812">Transmembrane</keyword>
<evidence type="ECO:0000256" key="7">
    <source>
        <dbReference type="SAM" id="MobiDB-lite"/>
    </source>
</evidence>
<dbReference type="GO" id="GO:0044718">
    <property type="term" value="P:siderophore transmembrane transport"/>
    <property type="evidence" value="ECO:0007669"/>
    <property type="project" value="TreeGrafter"/>
</dbReference>
<dbReference type="PANTHER" id="PTHR30069">
    <property type="entry name" value="TONB-DEPENDENT OUTER MEMBRANE RECEPTOR"/>
    <property type="match status" value="1"/>
</dbReference>
<proteinExistence type="predicted"/>
<keyword evidence="2" id="KW-0813">Transport</keyword>
<comment type="caution">
    <text evidence="9">The sequence shown here is derived from an EMBL/GenBank/DDBJ whole genome shotgun (WGS) entry which is preliminary data.</text>
</comment>
<feature type="domain" description="TonB-dependent receptor plug" evidence="8">
    <location>
        <begin position="98"/>
        <end position="170"/>
    </location>
</feature>
<dbReference type="SUPFAM" id="SSF56935">
    <property type="entry name" value="Porins"/>
    <property type="match status" value="1"/>
</dbReference>
<dbReference type="EMBL" id="RXOL01000005">
    <property type="protein sequence ID" value="RVQ65989.1"/>
    <property type="molecule type" value="Genomic_DNA"/>
</dbReference>
<dbReference type="PANTHER" id="PTHR30069:SF39">
    <property type="entry name" value="BLL6183 PROTEIN"/>
    <property type="match status" value="1"/>
</dbReference>
<evidence type="ECO:0000256" key="6">
    <source>
        <dbReference type="ARBA" id="ARBA00023237"/>
    </source>
</evidence>
<evidence type="ECO:0000259" key="8">
    <source>
        <dbReference type="Pfam" id="PF07715"/>
    </source>
</evidence>
<dbReference type="GO" id="GO:0015344">
    <property type="term" value="F:siderophore uptake transmembrane transporter activity"/>
    <property type="evidence" value="ECO:0007669"/>
    <property type="project" value="TreeGrafter"/>
</dbReference>
<dbReference type="Proteomes" id="UP000283003">
    <property type="component" value="Unassembled WGS sequence"/>
</dbReference>
<feature type="region of interest" description="Disordered" evidence="7">
    <location>
        <begin position="1"/>
        <end position="31"/>
    </location>
</feature>
<name>A0A437GVR1_9SPHN</name>
<feature type="compositionally biased region" description="Gly residues" evidence="7">
    <location>
        <begin position="686"/>
        <end position="700"/>
    </location>
</feature>
<dbReference type="OrthoDB" id="7224136at2"/>
<dbReference type="InterPro" id="IPR039426">
    <property type="entry name" value="TonB-dep_rcpt-like"/>
</dbReference>
<accession>A0A437GVR1</accession>
<keyword evidence="9" id="KW-0675">Receptor</keyword>
<protein>
    <submittedName>
        <fullName evidence="9">TonB-dependent receptor</fullName>
    </submittedName>
</protein>
<sequence length="861" mass="92502">MGSPSTRFNRSDPLGEASMQRLRHSDTHGDLYRGRQATSSAAMKNTILKNACAAAAMTFALAFPAHAQDMAGDTIVDPADEIVVTAARIRGQVDAPQAPVAVFDEEEIASFGATSLADLVEQIAPQTGSARGRGGGQPAFLVNGRRINGFREMRNYPPEAIRRIEVLPEEVALRFGFRPDQRVVNFILKDNFKSLTAEIEYGFPSDGGYATNEQEASFLRIDGPERLNIAVEIEDSSMLTEAERGVSSIASLPLAGDADPAAYRSLVADSRDLKLNGSWSRSLGADGLGGDLSFSATATRSDSRNLRGLDAATLTDADGNSAYRTLYDADAGFGPRIRDTKSEGFELGTSYNRSIGDWQMTATANWAHDESRTLTDASADTSALRAAVAAGALAYDASASDLLASGLVDARDTYRATSNTEDFGSLVTVTGHPFELPAGEVAVVLKAGFDWDNIDSNDTRNSDQRTQLTRGNANGGFSLGVPIASRRSGTLDAIGDLSLDLSGGVSHLSDFGTLLDGSAGLTWGVTRSIDLSASFIYREEAPTLNQLGAPQVVTTGSTVYDFANGQTVLVDLLSGGNPNLVYEKQRDWKFGLNWDVPALDRSRFIAEYYDEHSSDVSASFPVLTQAIEAAFPDRVVRDASGNLVSIDQRPVTFASENGRRVRYGLDISDKIAGKDDAAGEARGPRGPRGAGGGGFGMPGGRDQSGGRWNLALYHTVRLQQDVLVSDDGPLLDLLDGDALTGSATPRHEIEMQGGLFYEGIGLRLSGNYFGSSKIEGSGSNGTTSLDFHPYATVDARLFVDLERKFEDVAFLKGTRLSLRVDNLFDAQQRVTDQYGVVPISYQPDFLDPKGRFFEIDFRKRF</sequence>
<keyword evidence="6" id="KW-0998">Cell outer membrane</keyword>
<evidence type="ECO:0000256" key="2">
    <source>
        <dbReference type="ARBA" id="ARBA00022448"/>
    </source>
</evidence>
<dbReference type="Gene3D" id="2.170.130.10">
    <property type="entry name" value="TonB-dependent receptor, plug domain"/>
    <property type="match status" value="1"/>
</dbReference>
<keyword evidence="5" id="KW-0472">Membrane</keyword>
<reference evidence="9 10" key="1">
    <citation type="submission" date="2018-12" db="EMBL/GenBank/DDBJ databases">
        <title>Croceicoccus ponticola sp. nov., a lipolytic bacterium isolated from seawater.</title>
        <authorList>
            <person name="Yoon J.-H."/>
        </authorList>
    </citation>
    <scope>NUCLEOTIDE SEQUENCE [LARGE SCALE GENOMIC DNA]</scope>
    <source>
        <strain evidence="9 10">GM-16</strain>
    </source>
</reference>
<feature type="compositionally biased region" description="Basic and acidic residues" evidence="7">
    <location>
        <begin position="674"/>
        <end position="683"/>
    </location>
</feature>
<evidence type="ECO:0000256" key="3">
    <source>
        <dbReference type="ARBA" id="ARBA00022452"/>
    </source>
</evidence>
<evidence type="ECO:0000256" key="4">
    <source>
        <dbReference type="ARBA" id="ARBA00022692"/>
    </source>
</evidence>
<feature type="region of interest" description="Disordered" evidence="7">
    <location>
        <begin position="674"/>
        <end position="700"/>
    </location>
</feature>
<dbReference type="Gene3D" id="2.40.170.20">
    <property type="entry name" value="TonB-dependent receptor, beta-barrel domain"/>
    <property type="match status" value="1"/>
</dbReference>
<dbReference type="Pfam" id="PF07715">
    <property type="entry name" value="Plug"/>
    <property type="match status" value="1"/>
</dbReference>
<evidence type="ECO:0000313" key="9">
    <source>
        <dbReference type="EMBL" id="RVQ65989.1"/>
    </source>
</evidence>
<evidence type="ECO:0000313" key="10">
    <source>
        <dbReference type="Proteomes" id="UP000283003"/>
    </source>
</evidence>
<evidence type="ECO:0000256" key="1">
    <source>
        <dbReference type="ARBA" id="ARBA00004571"/>
    </source>
</evidence>
<dbReference type="InterPro" id="IPR036942">
    <property type="entry name" value="Beta-barrel_TonB_sf"/>
</dbReference>
<keyword evidence="10" id="KW-1185">Reference proteome</keyword>
<dbReference type="InterPro" id="IPR037066">
    <property type="entry name" value="Plug_dom_sf"/>
</dbReference>
<comment type="subcellular location">
    <subcellularLocation>
        <location evidence="1">Cell outer membrane</location>
        <topology evidence="1">Multi-pass membrane protein</topology>
    </subcellularLocation>
</comment>
<organism evidence="9 10">
    <name type="scientific">Croceicoccus ponticola</name>
    <dbReference type="NCBI Taxonomy" id="2217664"/>
    <lineage>
        <taxon>Bacteria</taxon>
        <taxon>Pseudomonadati</taxon>
        <taxon>Pseudomonadota</taxon>
        <taxon>Alphaproteobacteria</taxon>
        <taxon>Sphingomonadales</taxon>
        <taxon>Erythrobacteraceae</taxon>
        <taxon>Croceicoccus</taxon>
    </lineage>
</organism>
<dbReference type="InterPro" id="IPR012910">
    <property type="entry name" value="Plug_dom"/>
</dbReference>